<dbReference type="InterPro" id="IPR005554">
    <property type="entry name" value="NOL6/Upt22"/>
</dbReference>
<keyword evidence="3 5" id="KW-0694">RNA-binding</keyword>
<evidence type="ECO:0000259" key="8">
    <source>
        <dbReference type="Pfam" id="PF17403"/>
    </source>
</evidence>
<dbReference type="GO" id="GO:0034456">
    <property type="term" value="C:UTP-C complex"/>
    <property type="evidence" value="ECO:0007669"/>
    <property type="project" value="TreeGrafter"/>
</dbReference>
<dbReference type="OrthoDB" id="10251401at2759"/>
<gene>
    <name evidence="13" type="ORF">N7482_009338</name>
</gene>
<keyword evidence="14" id="KW-1185">Reference proteome</keyword>
<comment type="subcellular location">
    <subcellularLocation>
        <location evidence="1 5">Nucleus</location>
        <location evidence="1 5">Nucleolus</location>
    </subcellularLocation>
</comment>
<comment type="similarity">
    <text evidence="2 5">Belongs to the NRAP family.</text>
</comment>
<feature type="compositionally biased region" description="Basic residues" evidence="6">
    <location>
        <begin position="1"/>
        <end position="11"/>
    </location>
</feature>
<evidence type="ECO:0000256" key="2">
    <source>
        <dbReference type="ARBA" id="ARBA00006674"/>
    </source>
</evidence>
<dbReference type="RefSeq" id="XP_056539168.1">
    <property type="nucleotide sequence ID" value="XM_056691462.1"/>
</dbReference>
<feature type="region of interest" description="Disordered" evidence="6">
    <location>
        <begin position="1"/>
        <end position="65"/>
    </location>
</feature>
<sequence>MSAHTVKRRKLSPSPTNGTSPAQSKTSTGATPTNSKEVTEKPVHAAARKDGPPSKPHPVQRAKDERTAELAMASGFYKSGFFKLQVDELLSGLRMNYDKRISKVQDTLHMVKNAIESLPEISPKSVVDAEKELRTASGIVVPWPEPRPAKDAKYTMAYAKPTNINVVGSFGLRTGAKTAESRPVDLAVTMPSSMFQEKDYVNYRYFHKRAYYVACLASGIQETAHDLGLEVRFGFQDGDSLRPLILLESRPSKDDKTPSAPQIRIMTAIEPALFPITRTLPMKNNIRQGSTADNTEAGEPTPYYNASLRSEATVSLYHKYLHSASQKCESFRDACILGRIWLQQRGFHTSFQNGGFGGFEWSVLISLLFEGGGPSGQPILLRSYSSYQIFKATMQFLAGRDLSTPLLLFASDIPVPNGGPVLYDGHRGLNLLYKMTAWSYSILRHEAAITLKMLNESREDNFDRVFIVKVDEPALRFDRLLTFPKSFNGDTLRSLHDQNTLYKVLSRALGDRVKLISLASHSVGSWPVKSKALNKKASHGLSVGLMLNADNVGRAVDHGPAAEEKEEAASFRDFWGEKAELRRFKDGSILESLVWSDQPDEDSIVHQILAYILQRHFKIAEDDFFLHGDEYDDMLYDEGDGVISYSNSPFQSINEAFSELEQSLRNMEEVPLSIRHVAPASALLRYAALRVQGADGANEPADIVLQFESSSRWPDDFAAIQMTKAAFLLKIGDSLQSAGAASACRVGLENESSKVLNSVYLDISHTSGFLFRLRIHHDREQTLLERQLKNKSISPREREEVAYALFSYKKVFVQTPRLTQALRSLCTRLPLLSPTIRLVKHWFASHLFSAQICDELIELLTTRAFTQPYPWECPSSIMTGFLRTLYFLSRWDWQQEPFIVDLSGDLDPEVTETIKTRFTAWRNIDPAMNTIALFVASDLDTEGVTWTQYDMPSKVVAGRISALAKAAMNLLRKQHDELDVADLFQTSLAPYDFVIHLRSKMLGDRAASVSKYKNLAEANVSGRAGKMSIVKSFIHDVQACYNQSILLFHGDERAGLVAGLWNPQTLKPRNWNLKTAYSTAPVSSDSTTTQDRVTINQPAILNEIARLGDGLIETIEISDNKQEA</sequence>
<evidence type="ECO:0000313" key="13">
    <source>
        <dbReference type="EMBL" id="KAJ5152860.1"/>
    </source>
</evidence>
<keyword evidence="4 5" id="KW-0539">Nucleus</keyword>
<feature type="domain" description="Nrap protein" evidence="12">
    <location>
        <begin position="988"/>
        <end position="1115"/>
    </location>
</feature>
<dbReference type="InterPro" id="IPR035367">
    <property type="entry name" value="Nrap_D2"/>
</dbReference>
<dbReference type="AlphaFoldDB" id="A0A9W9HQM9"/>
<keyword evidence="5" id="KW-0690">Ribosome biogenesis</keyword>
<evidence type="ECO:0000256" key="5">
    <source>
        <dbReference type="RuleBase" id="RU364032"/>
    </source>
</evidence>
<keyword evidence="5" id="KW-0698">rRNA processing</keyword>
<dbReference type="Pfam" id="PF17405">
    <property type="entry name" value="Nrap_D4"/>
    <property type="match status" value="1"/>
</dbReference>
<dbReference type="Gene3D" id="3.30.70.3030">
    <property type="match status" value="1"/>
</dbReference>
<keyword evidence="5" id="KW-0687">Ribonucleoprotein</keyword>
<dbReference type="InterPro" id="IPR035369">
    <property type="entry name" value="Nrap_D4"/>
</dbReference>
<reference evidence="13" key="1">
    <citation type="submission" date="2022-11" db="EMBL/GenBank/DDBJ databases">
        <authorList>
            <person name="Petersen C."/>
        </authorList>
    </citation>
    <scope>NUCLEOTIDE SEQUENCE</scope>
    <source>
        <strain evidence="13">IBT 26290</strain>
    </source>
</reference>
<dbReference type="InterPro" id="IPR035082">
    <property type="entry name" value="Nrap_D1"/>
</dbReference>
<feature type="domain" description="Nrap protein" evidence="11">
    <location>
        <begin position="830"/>
        <end position="986"/>
    </location>
</feature>
<feature type="domain" description="Nrap protein" evidence="10">
    <location>
        <begin position="632"/>
        <end position="827"/>
    </location>
</feature>
<organism evidence="13 14">
    <name type="scientific">Penicillium canariense</name>
    <dbReference type="NCBI Taxonomy" id="189055"/>
    <lineage>
        <taxon>Eukaryota</taxon>
        <taxon>Fungi</taxon>
        <taxon>Dikarya</taxon>
        <taxon>Ascomycota</taxon>
        <taxon>Pezizomycotina</taxon>
        <taxon>Eurotiomycetes</taxon>
        <taxon>Eurotiomycetidae</taxon>
        <taxon>Eurotiales</taxon>
        <taxon>Aspergillaceae</taxon>
        <taxon>Penicillium</taxon>
    </lineage>
</organism>
<protein>
    <recommendedName>
        <fullName evidence="5">U3 small nucleolar RNA-associated protein 22</fullName>
    </recommendedName>
</protein>
<reference evidence="13" key="2">
    <citation type="journal article" date="2023" name="IMA Fungus">
        <title>Comparative genomic study of the Penicillium genus elucidates a diverse pangenome and 15 lateral gene transfer events.</title>
        <authorList>
            <person name="Petersen C."/>
            <person name="Sorensen T."/>
            <person name="Nielsen M.R."/>
            <person name="Sondergaard T.E."/>
            <person name="Sorensen J.L."/>
            <person name="Fitzpatrick D.A."/>
            <person name="Frisvad J.C."/>
            <person name="Nielsen K.L."/>
        </authorList>
    </citation>
    <scope>NUCLEOTIDE SEQUENCE</scope>
    <source>
        <strain evidence="13">IBT 26290</strain>
    </source>
</reference>
<dbReference type="GeneID" id="81430638"/>
<dbReference type="InterPro" id="IPR035370">
    <property type="entry name" value="Nrap_D5"/>
</dbReference>
<evidence type="ECO:0000256" key="6">
    <source>
        <dbReference type="SAM" id="MobiDB-lite"/>
    </source>
</evidence>
<feature type="compositionally biased region" description="Polar residues" evidence="6">
    <location>
        <begin position="13"/>
        <end position="36"/>
    </location>
</feature>
<feature type="domain" description="Nrap protein" evidence="8">
    <location>
        <begin position="330"/>
        <end position="469"/>
    </location>
</feature>
<dbReference type="Pfam" id="PF17403">
    <property type="entry name" value="Nrap_D2"/>
    <property type="match status" value="1"/>
</dbReference>
<dbReference type="PANTHER" id="PTHR17972">
    <property type="entry name" value="NUCLEOLAR RNA-ASSOCIATED PROTEIN"/>
    <property type="match status" value="1"/>
</dbReference>
<dbReference type="Pfam" id="PF17407">
    <property type="entry name" value="Nrap_D6"/>
    <property type="match status" value="1"/>
</dbReference>
<evidence type="ECO:0000256" key="3">
    <source>
        <dbReference type="ARBA" id="ARBA00022884"/>
    </source>
</evidence>
<name>A0A9W9HQM9_9EURO</name>
<accession>A0A9W9HQM9</accession>
<evidence type="ECO:0000259" key="7">
    <source>
        <dbReference type="Pfam" id="PF03813"/>
    </source>
</evidence>
<dbReference type="GO" id="GO:0006364">
    <property type="term" value="P:rRNA processing"/>
    <property type="evidence" value="ECO:0007669"/>
    <property type="project" value="UniProtKB-KW"/>
</dbReference>
<dbReference type="Proteomes" id="UP001149163">
    <property type="component" value="Unassembled WGS sequence"/>
</dbReference>
<dbReference type="EMBL" id="JAPQKN010000007">
    <property type="protein sequence ID" value="KAJ5152860.1"/>
    <property type="molecule type" value="Genomic_DNA"/>
</dbReference>
<dbReference type="InterPro" id="IPR035368">
    <property type="entry name" value="Nrap_D3"/>
</dbReference>
<evidence type="ECO:0000259" key="10">
    <source>
        <dbReference type="Pfam" id="PF17405"/>
    </source>
</evidence>
<feature type="compositionally biased region" description="Basic and acidic residues" evidence="6">
    <location>
        <begin position="37"/>
        <end position="52"/>
    </location>
</feature>
<dbReference type="GO" id="GO:0006409">
    <property type="term" value="P:tRNA export from nucleus"/>
    <property type="evidence" value="ECO:0007669"/>
    <property type="project" value="TreeGrafter"/>
</dbReference>
<dbReference type="Pfam" id="PF17406">
    <property type="entry name" value="Nrap_D5"/>
    <property type="match status" value="1"/>
</dbReference>
<evidence type="ECO:0000313" key="14">
    <source>
        <dbReference type="Proteomes" id="UP001149163"/>
    </source>
</evidence>
<dbReference type="Gene3D" id="1.10.1410.10">
    <property type="match status" value="1"/>
</dbReference>
<feature type="domain" description="Nrap protein" evidence="9">
    <location>
        <begin position="495"/>
        <end position="618"/>
    </location>
</feature>
<dbReference type="GO" id="GO:0032040">
    <property type="term" value="C:small-subunit processome"/>
    <property type="evidence" value="ECO:0007669"/>
    <property type="project" value="TreeGrafter"/>
</dbReference>
<dbReference type="Pfam" id="PF17404">
    <property type="entry name" value="Nrap_D3"/>
    <property type="match status" value="1"/>
</dbReference>
<dbReference type="PANTHER" id="PTHR17972:SF0">
    <property type="entry name" value="NUCLEOLAR PROTEIN 6"/>
    <property type="match status" value="1"/>
</dbReference>
<dbReference type="GO" id="GO:0032545">
    <property type="term" value="C:CURI complex"/>
    <property type="evidence" value="ECO:0007669"/>
    <property type="project" value="TreeGrafter"/>
</dbReference>
<dbReference type="InterPro" id="IPR035371">
    <property type="entry name" value="Nrap_D6"/>
</dbReference>
<dbReference type="GO" id="GO:0003723">
    <property type="term" value="F:RNA binding"/>
    <property type="evidence" value="ECO:0007669"/>
    <property type="project" value="UniProtKB-KW"/>
</dbReference>
<comment type="caution">
    <text evidence="13">The sequence shown here is derived from an EMBL/GenBank/DDBJ whole genome shotgun (WGS) entry which is preliminary data.</text>
</comment>
<proteinExistence type="inferred from homology"/>
<evidence type="ECO:0000259" key="12">
    <source>
        <dbReference type="Pfam" id="PF17407"/>
    </source>
</evidence>
<evidence type="ECO:0000256" key="1">
    <source>
        <dbReference type="ARBA" id="ARBA00004604"/>
    </source>
</evidence>
<feature type="domain" description="Nrap protein" evidence="7">
    <location>
        <begin position="184"/>
        <end position="326"/>
    </location>
</feature>
<evidence type="ECO:0000259" key="9">
    <source>
        <dbReference type="Pfam" id="PF17404"/>
    </source>
</evidence>
<dbReference type="Pfam" id="PF03813">
    <property type="entry name" value="Nrap"/>
    <property type="match status" value="1"/>
</dbReference>
<dbReference type="FunFam" id="1.10.1410.10:FF:000014">
    <property type="entry name" value="U3 small nucleolar RNA-associated protein 22"/>
    <property type="match status" value="1"/>
</dbReference>
<evidence type="ECO:0000256" key="4">
    <source>
        <dbReference type="ARBA" id="ARBA00023242"/>
    </source>
</evidence>
<evidence type="ECO:0000259" key="11">
    <source>
        <dbReference type="Pfam" id="PF17406"/>
    </source>
</evidence>